<feature type="region of interest" description="Disordered" evidence="1">
    <location>
        <begin position="168"/>
        <end position="204"/>
    </location>
</feature>
<protein>
    <submittedName>
        <fullName evidence="2">Uncharacterized protein</fullName>
    </submittedName>
</protein>
<gene>
    <name evidence="2" type="ORF">N657DRAFT_633497</name>
</gene>
<reference evidence="2" key="1">
    <citation type="journal article" date="2023" name="Mol. Phylogenet. Evol.">
        <title>Genome-scale phylogeny and comparative genomics of the fungal order Sordariales.</title>
        <authorList>
            <person name="Hensen N."/>
            <person name="Bonometti L."/>
            <person name="Westerberg I."/>
            <person name="Brannstrom I.O."/>
            <person name="Guillou S."/>
            <person name="Cros-Aarteil S."/>
            <person name="Calhoun S."/>
            <person name="Haridas S."/>
            <person name="Kuo A."/>
            <person name="Mondo S."/>
            <person name="Pangilinan J."/>
            <person name="Riley R."/>
            <person name="LaButti K."/>
            <person name="Andreopoulos B."/>
            <person name="Lipzen A."/>
            <person name="Chen C."/>
            <person name="Yan M."/>
            <person name="Daum C."/>
            <person name="Ng V."/>
            <person name="Clum A."/>
            <person name="Steindorff A."/>
            <person name="Ohm R.A."/>
            <person name="Martin F."/>
            <person name="Silar P."/>
            <person name="Natvig D.O."/>
            <person name="Lalanne C."/>
            <person name="Gautier V."/>
            <person name="Ament-Velasquez S.L."/>
            <person name="Kruys A."/>
            <person name="Hutchinson M.I."/>
            <person name="Powell A.J."/>
            <person name="Barry K."/>
            <person name="Miller A.N."/>
            <person name="Grigoriev I.V."/>
            <person name="Debuchy R."/>
            <person name="Gladieux P."/>
            <person name="Hiltunen Thoren M."/>
            <person name="Johannesson H."/>
        </authorList>
    </citation>
    <scope>NUCLEOTIDE SEQUENCE</scope>
    <source>
        <strain evidence="2">CBS 731.68</strain>
    </source>
</reference>
<sequence length="204" mass="22578">MGFESGENWGQSITTMCATSLGGARHTRNWTLSTVTGAAVIGSSVPELAGPAARGVVGGPSAGLDNVDAEVLSRKDHQDPDGRVNQLRAFDQVAVQDPQEATTAYYPRFLRKGVRRSPHPPGQKLPRLAVDREEDENVAYVYAFAKRAVVPRLQIRSKLDEHRSLLSEALARHPPRGGRCPDRQDRQRTHSLKRSAKEHSRRYH</sequence>
<evidence type="ECO:0000256" key="1">
    <source>
        <dbReference type="SAM" id="MobiDB-lite"/>
    </source>
</evidence>
<evidence type="ECO:0000313" key="3">
    <source>
        <dbReference type="Proteomes" id="UP001302602"/>
    </source>
</evidence>
<name>A0AAN6Z4D0_9PEZI</name>
<accession>A0AAN6Z4D0</accession>
<dbReference type="AlphaFoldDB" id="A0AAN6Z4D0"/>
<feature type="compositionally biased region" description="Basic residues" evidence="1">
    <location>
        <begin position="189"/>
        <end position="204"/>
    </location>
</feature>
<comment type="caution">
    <text evidence="2">The sequence shown here is derived from an EMBL/GenBank/DDBJ whole genome shotgun (WGS) entry which is preliminary data.</text>
</comment>
<dbReference type="Proteomes" id="UP001302602">
    <property type="component" value="Unassembled WGS sequence"/>
</dbReference>
<dbReference type="EMBL" id="MU853227">
    <property type="protein sequence ID" value="KAK4124403.1"/>
    <property type="molecule type" value="Genomic_DNA"/>
</dbReference>
<evidence type="ECO:0000313" key="2">
    <source>
        <dbReference type="EMBL" id="KAK4124403.1"/>
    </source>
</evidence>
<dbReference type="GeneID" id="87827984"/>
<organism evidence="2 3">
    <name type="scientific">Parathielavia appendiculata</name>
    <dbReference type="NCBI Taxonomy" id="2587402"/>
    <lineage>
        <taxon>Eukaryota</taxon>
        <taxon>Fungi</taxon>
        <taxon>Dikarya</taxon>
        <taxon>Ascomycota</taxon>
        <taxon>Pezizomycotina</taxon>
        <taxon>Sordariomycetes</taxon>
        <taxon>Sordariomycetidae</taxon>
        <taxon>Sordariales</taxon>
        <taxon>Chaetomiaceae</taxon>
        <taxon>Parathielavia</taxon>
    </lineage>
</organism>
<keyword evidence="3" id="KW-1185">Reference proteome</keyword>
<proteinExistence type="predicted"/>
<dbReference type="RefSeq" id="XP_062648174.1">
    <property type="nucleotide sequence ID" value="XM_062791215.1"/>
</dbReference>
<feature type="compositionally biased region" description="Basic and acidic residues" evidence="1">
    <location>
        <begin position="179"/>
        <end position="188"/>
    </location>
</feature>
<reference evidence="2" key="2">
    <citation type="submission" date="2023-05" db="EMBL/GenBank/DDBJ databases">
        <authorList>
            <consortium name="Lawrence Berkeley National Laboratory"/>
            <person name="Steindorff A."/>
            <person name="Hensen N."/>
            <person name="Bonometti L."/>
            <person name="Westerberg I."/>
            <person name="Brannstrom I.O."/>
            <person name="Guillou S."/>
            <person name="Cros-Aarteil S."/>
            <person name="Calhoun S."/>
            <person name="Haridas S."/>
            <person name="Kuo A."/>
            <person name="Mondo S."/>
            <person name="Pangilinan J."/>
            <person name="Riley R."/>
            <person name="Labutti K."/>
            <person name="Andreopoulos B."/>
            <person name="Lipzen A."/>
            <person name="Chen C."/>
            <person name="Yanf M."/>
            <person name="Daum C."/>
            <person name="Ng V."/>
            <person name="Clum A."/>
            <person name="Ohm R."/>
            <person name="Martin F."/>
            <person name="Silar P."/>
            <person name="Natvig D."/>
            <person name="Lalanne C."/>
            <person name="Gautier V."/>
            <person name="Ament-Velasquez S.L."/>
            <person name="Kruys A."/>
            <person name="Hutchinson M.I."/>
            <person name="Powell A.J."/>
            <person name="Barry K."/>
            <person name="Miller A.N."/>
            <person name="Grigoriev I.V."/>
            <person name="Debuchy R."/>
            <person name="Gladieux P."/>
            <person name="Thoren M.H."/>
            <person name="Johannesson H."/>
        </authorList>
    </citation>
    <scope>NUCLEOTIDE SEQUENCE</scope>
    <source>
        <strain evidence="2">CBS 731.68</strain>
    </source>
</reference>